<proteinExistence type="inferred from homology"/>
<dbReference type="FunFam" id="1.20.58.70:FF:000010">
    <property type="entry name" value="Syntaxin-43"/>
    <property type="match status" value="1"/>
</dbReference>
<evidence type="ECO:0000259" key="18">
    <source>
        <dbReference type="PROSITE" id="PS50110"/>
    </source>
</evidence>
<dbReference type="GO" id="GO:0009658">
    <property type="term" value="P:chloroplast organization"/>
    <property type="evidence" value="ECO:0007669"/>
    <property type="project" value="UniProtKB-ARBA"/>
</dbReference>
<dbReference type="SMART" id="SM00503">
    <property type="entry name" value="SynN"/>
    <property type="match status" value="1"/>
</dbReference>
<dbReference type="InterPro" id="IPR000727">
    <property type="entry name" value="T_SNARE_dom"/>
</dbReference>
<dbReference type="InterPro" id="IPR011006">
    <property type="entry name" value="CheY-like_superfamily"/>
</dbReference>
<dbReference type="GO" id="GO:0016020">
    <property type="term" value="C:membrane"/>
    <property type="evidence" value="ECO:0007669"/>
    <property type="project" value="InterPro"/>
</dbReference>
<evidence type="ECO:0000256" key="7">
    <source>
        <dbReference type="ARBA" id="ARBA00022927"/>
    </source>
</evidence>
<dbReference type="GO" id="GO:0098629">
    <property type="term" value="P:trans-Golgi network membrane organization"/>
    <property type="evidence" value="ECO:0007669"/>
    <property type="project" value="UniProtKB-ARBA"/>
</dbReference>
<keyword evidence="15" id="KW-0539">Nucleus</keyword>
<dbReference type="GO" id="GO:0003677">
    <property type="term" value="F:DNA binding"/>
    <property type="evidence" value="ECO:0007669"/>
    <property type="project" value="InterPro"/>
</dbReference>
<accession>A0AAV1SBX8</accession>
<feature type="domain" description="HTH myb-type" evidence="20">
    <location>
        <begin position="518"/>
        <end position="583"/>
    </location>
</feature>
<sequence length="787" mass="89250">MATRNRTVLYKKHRDAVKSVRAPLSSSLPGSSGPVMEMVSASFLRSKHSSYTPLSTDDPGPSTSSSDAFTIGLPPAWVDDSEEISVNIQRIRTKMGELVKAHAKALMPSFGDGKEDQRMIEGLTREITDLLRNSETRLKKISASESFEDSTVRKNVQRSLATELQNLSTDLRRKQSAYLKRLQQQKEGHDGVDLEMNLNANKFRLEDDEFSDVGFNEGQMIKLKKSEQFTADQEREIKQVMESVHEVAQIMKDLSLLVIDQGTIVDRIDYNIQNVASTVEEGFKQLQKAERTQKKGGMLYIAVTVDEHPTDWELGSLWRCGKAVFEENSREGTMFFSNGFPAGLRVLLVDDDTTCLSVLEKMLQTCRYKVTKCERGTEALSMLREDKNRFDIIVIDLNMPEMDGIQLLKIIRSEMDLPVVTDDERELVLKGVLQGACDYLIKPVKMEALKVLWQHVVRKKISNTSERLEQPGRKEEDKLHLENFCTVDCAVSGDAVHTMTLKRKIDCEDEGKTSDDLTKGKKRMVWTSELHEKFVRAVDHLGPGKAVPNKILECMQRMNVSGLTRENIASHLQKYRFYLRKQADAPHHELEHHYAASSVPGTSIFKQSPSSGGCNLQPRATSCQFPAQNLTTPPSSGPLMLNSSSSMLSYDDQRNLPNYRMPESSYYSLTRSSSLDFLLNCTSLVDASCQNEYSIGHPLLIEDYRTQRNFDQHSQSLPDCNFYEIKADTKPQMTYDSLFCLQHLDQSEILHEPFLEERSYSSVISNVSRVTLPSSRTAKNRYHHIHI</sequence>
<dbReference type="SUPFAM" id="SSF46689">
    <property type="entry name" value="Homeodomain-like"/>
    <property type="match status" value="1"/>
</dbReference>
<dbReference type="GO" id="GO:0050832">
    <property type="term" value="P:defense response to fungus"/>
    <property type="evidence" value="ECO:0007669"/>
    <property type="project" value="UniProtKB-ARBA"/>
</dbReference>
<organism evidence="21 22">
    <name type="scientific">Dovyalis caffra</name>
    <dbReference type="NCBI Taxonomy" id="77055"/>
    <lineage>
        <taxon>Eukaryota</taxon>
        <taxon>Viridiplantae</taxon>
        <taxon>Streptophyta</taxon>
        <taxon>Embryophyta</taxon>
        <taxon>Tracheophyta</taxon>
        <taxon>Spermatophyta</taxon>
        <taxon>Magnoliopsida</taxon>
        <taxon>eudicotyledons</taxon>
        <taxon>Gunneridae</taxon>
        <taxon>Pentapetalae</taxon>
        <taxon>rosids</taxon>
        <taxon>fabids</taxon>
        <taxon>Malpighiales</taxon>
        <taxon>Salicaceae</taxon>
        <taxon>Flacourtieae</taxon>
        <taxon>Dovyalis</taxon>
    </lineage>
</organism>
<evidence type="ECO:0000259" key="19">
    <source>
        <dbReference type="PROSITE" id="PS50192"/>
    </source>
</evidence>
<comment type="subcellular location">
    <subcellularLocation>
        <location evidence="16">Golgi apparatus</location>
        <location evidence="16">trans-Golgi network membrane</location>
        <topology evidence="16">Single-pass type IV membrane protein</topology>
    </subcellularLocation>
    <subcellularLocation>
        <location evidence="1">Nucleus</location>
    </subcellularLocation>
</comment>
<evidence type="ECO:0000256" key="12">
    <source>
        <dbReference type="ARBA" id="ARBA00023136"/>
    </source>
</evidence>
<dbReference type="Proteomes" id="UP001314170">
    <property type="component" value="Unassembled WGS sequence"/>
</dbReference>
<evidence type="ECO:0000256" key="2">
    <source>
        <dbReference type="ARBA" id="ARBA00009063"/>
    </source>
</evidence>
<reference evidence="21 22" key="1">
    <citation type="submission" date="2024-01" db="EMBL/GenBank/DDBJ databases">
        <authorList>
            <person name="Waweru B."/>
        </authorList>
    </citation>
    <scope>NUCLEOTIDE SEQUENCE [LARGE SCALE GENOMIC DNA]</scope>
</reference>
<gene>
    <name evidence="21" type="ORF">DCAF_LOCUS21059</name>
</gene>
<dbReference type="InterPro" id="IPR006011">
    <property type="entry name" value="Syntaxin_N"/>
</dbReference>
<feature type="domain" description="Response regulatory" evidence="18">
    <location>
        <begin position="345"/>
        <end position="457"/>
    </location>
</feature>
<evidence type="ECO:0000313" key="22">
    <source>
        <dbReference type="Proteomes" id="UP001314170"/>
    </source>
</evidence>
<evidence type="ECO:0000256" key="14">
    <source>
        <dbReference type="ARBA" id="ARBA00023163"/>
    </source>
</evidence>
<evidence type="ECO:0000256" key="9">
    <source>
        <dbReference type="ARBA" id="ARBA00023012"/>
    </source>
</evidence>
<keyword evidence="13" id="KW-0010">Activator</keyword>
<keyword evidence="6" id="KW-0611">Plant defense</keyword>
<evidence type="ECO:0000256" key="3">
    <source>
        <dbReference type="ARBA" id="ARBA00022448"/>
    </source>
</evidence>
<dbReference type="SUPFAM" id="SSF52172">
    <property type="entry name" value="CheY-like"/>
    <property type="match status" value="1"/>
</dbReference>
<dbReference type="InterPro" id="IPR045279">
    <property type="entry name" value="ARR-like"/>
</dbReference>
<evidence type="ECO:0000256" key="13">
    <source>
        <dbReference type="ARBA" id="ARBA00023159"/>
    </source>
</evidence>
<keyword evidence="4 17" id="KW-0597">Phosphoprotein</keyword>
<dbReference type="GO" id="GO:0006906">
    <property type="term" value="P:vesicle fusion"/>
    <property type="evidence" value="ECO:0007669"/>
    <property type="project" value="UniProtKB-ARBA"/>
</dbReference>
<keyword evidence="3" id="KW-0813">Transport</keyword>
<keyword evidence="14" id="KW-0804">Transcription</keyword>
<evidence type="ECO:0000256" key="6">
    <source>
        <dbReference type="ARBA" id="ARBA00022821"/>
    </source>
</evidence>
<keyword evidence="11" id="KW-0333">Golgi apparatus</keyword>
<dbReference type="PROSITE" id="PS50192">
    <property type="entry name" value="T_SNARE"/>
    <property type="match status" value="1"/>
</dbReference>
<evidence type="ECO:0000256" key="16">
    <source>
        <dbReference type="ARBA" id="ARBA00037801"/>
    </source>
</evidence>
<evidence type="ECO:0000256" key="1">
    <source>
        <dbReference type="ARBA" id="ARBA00004123"/>
    </source>
</evidence>
<dbReference type="PROSITE" id="PS50110">
    <property type="entry name" value="RESPONSE_REGULATORY"/>
    <property type="match status" value="1"/>
</dbReference>
<dbReference type="GO" id="GO:0005802">
    <property type="term" value="C:trans-Golgi network"/>
    <property type="evidence" value="ECO:0007669"/>
    <property type="project" value="UniProtKB-ARBA"/>
</dbReference>
<comment type="similarity">
    <text evidence="2">Belongs to the syntaxin family.</text>
</comment>
<dbReference type="InterPro" id="IPR001005">
    <property type="entry name" value="SANT/Myb"/>
</dbReference>
<evidence type="ECO:0008006" key="23">
    <source>
        <dbReference type="Google" id="ProtNLM"/>
    </source>
</evidence>
<evidence type="ECO:0000313" key="21">
    <source>
        <dbReference type="EMBL" id="CAK7348362.1"/>
    </source>
</evidence>
<dbReference type="SUPFAM" id="SSF47661">
    <property type="entry name" value="t-snare proteins"/>
    <property type="match status" value="1"/>
</dbReference>
<dbReference type="Gene3D" id="1.10.10.60">
    <property type="entry name" value="Homeodomain-like"/>
    <property type="match status" value="1"/>
</dbReference>
<keyword evidence="12" id="KW-0472">Membrane</keyword>
<dbReference type="Pfam" id="PF00249">
    <property type="entry name" value="Myb_DNA-binding"/>
    <property type="match status" value="1"/>
</dbReference>
<dbReference type="GO" id="GO:0000160">
    <property type="term" value="P:phosphorelay signal transduction system"/>
    <property type="evidence" value="ECO:0007669"/>
    <property type="project" value="UniProtKB-KW"/>
</dbReference>
<dbReference type="InterPro" id="IPR010989">
    <property type="entry name" value="SNARE"/>
</dbReference>
<dbReference type="PANTHER" id="PTHR43874">
    <property type="entry name" value="TWO-COMPONENT RESPONSE REGULATOR"/>
    <property type="match status" value="1"/>
</dbReference>
<evidence type="ECO:0000256" key="10">
    <source>
        <dbReference type="ARBA" id="ARBA00023015"/>
    </source>
</evidence>
<keyword evidence="9" id="KW-0902">Two-component regulatory system</keyword>
<dbReference type="Pfam" id="PF00072">
    <property type="entry name" value="Response_reg"/>
    <property type="match status" value="1"/>
</dbReference>
<dbReference type="FunFam" id="1.10.10.60:FF:000007">
    <property type="entry name" value="Two-component response regulator"/>
    <property type="match status" value="1"/>
</dbReference>
<dbReference type="GO" id="GO:0009736">
    <property type="term" value="P:cytokinin-activated signaling pathway"/>
    <property type="evidence" value="ECO:0007669"/>
    <property type="project" value="InterPro"/>
</dbReference>
<dbReference type="Gene3D" id="3.40.50.2300">
    <property type="match status" value="1"/>
</dbReference>
<dbReference type="InterPro" id="IPR017930">
    <property type="entry name" value="Myb_dom"/>
</dbReference>
<dbReference type="InterPro" id="IPR006447">
    <property type="entry name" value="Myb_dom_plants"/>
</dbReference>
<feature type="domain" description="T-SNARE coiled-coil homology" evidence="19">
    <location>
        <begin position="227"/>
        <end position="289"/>
    </location>
</feature>
<keyword evidence="7" id="KW-0653">Protein transport</keyword>
<dbReference type="Pfam" id="PF05739">
    <property type="entry name" value="SNARE"/>
    <property type="match status" value="1"/>
</dbReference>
<dbReference type="GO" id="GO:0009863">
    <property type="term" value="P:salicylic acid mediated signaling pathway"/>
    <property type="evidence" value="ECO:0007669"/>
    <property type="project" value="UniProtKB-ARBA"/>
</dbReference>
<dbReference type="NCBIfam" id="TIGR01557">
    <property type="entry name" value="myb_SHAQKYF"/>
    <property type="match status" value="1"/>
</dbReference>
<evidence type="ECO:0000256" key="11">
    <source>
        <dbReference type="ARBA" id="ARBA00023034"/>
    </source>
</evidence>
<dbReference type="GO" id="GO:0006886">
    <property type="term" value="P:intracellular protein transport"/>
    <property type="evidence" value="ECO:0007669"/>
    <property type="project" value="UniProtKB-ARBA"/>
</dbReference>
<name>A0AAV1SBX8_9ROSI</name>
<dbReference type="CDD" id="cd15845">
    <property type="entry name" value="SNARE_syntaxin16"/>
    <property type="match status" value="1"/>
</dbReference>
<evidence type="ECO:0000256" key="8">
    <source>
        <dbReference type="ARBA" id="ARBA00022989"/>
    </source>
</evidence>
<comment type="caution">
    <text evidence="21">The sequence shown here is derived from an EMBL/GenBank/DDBJ whole genome shotgun (WGS) entry which is preliminary data.</text>
</comment>
<dbReference type="GO" id="GO:0006896">
    <property type="term" value="P:Golgi to vacuole transport"/>
    <property type="evidence" value="ECO:0007669"/>
    <property type="project" value="UniProtKB-ARBA"/>
</dbReference>
<dbReference type="PROSITE" id="PS51294">
    <property type="entry name" value="HTH_MYB"/>
    <property type="match status" value="1"/>
</dbReference>
<dbReference type="GO" id="GO:0043001">
    <property type="term" value="P:Golgi to plasma membrane protein transport"/>
    <property type="evidence" value="ECO:0007669"/>
    <property type="project" value="UniProtKB-ARBA"/>
</dbReference>
<feature type="modified residue" description="4-aspartylphosphate" evidence="17">
    <location>
        <position position="396"/>
    </location>
</feature>
<keyword evidence="8" id="KW-1133">Transmembrane helix</keyword>
<dbReference type="PANTHER" id="PTHR43874:SF67">
    <property type="entry name" value="TWO-COMPONENT RESPONSE REGULATOR ARR2"/>
    <property type="match status" value="1"/>
</dbReference>
<keyword evidence="5" id="KW-0812">Transmembrane</keyword>
<evidence type="ECO:0000256" key="4">
    <source>
        <dbReference type="ARBA" id="ARBA00022553"/>
    </source>
</evidence>
<evidence type="ECO:0000259" key="20">
    <source>
        <dbReference type="PROSITE" id="PS51294"/>
    </source>
</evidence>
<dbReference type="InterPro" id="IPR001789">
    <property type="entry name" value="Sig_transdc_resp-reg_receiver"/>
</dbReference>
<evidence type="ECO:0000256" key="5">
    <source>
        <dbReference type="ARBA" id="ARBA00022692"/>
    </source>
</evidence>
<keyword evidence="10" id="KW-0805">Transcription regulation</keyword>
<evidence type="ECO:0000256" key="15">
    <source>
        <dbReference type="ARBA" id="ARBA00023242"/>
    </source>
</evidence>
<evidence type="ECO:0000256" key="17">
    <source>
        <dbReference type="PROSITE-ProRule" id="PRU00169"/>
    </source>
</evidence>
<keyword evidence="22" id="KW-1185">Reference proteome</keyword>
<dbReference type="CDD" id="cd17584">
    <property type="entry name" value="REC_typeB_ARR-like"/>
    <property type="match status" value="1"/>
</dbReference>
<dbReference type="GO" id="GO:0007030">
    <property type="term" value="P:Golgi organization"/>
    <property type="evidence" value="ECO:0007669"/>
    <property type="project" value="UniProtKB-ARBA"/>
</dbReference>
<dbReference type="EMBL" id="CAWUPB010001173">
    <property type="protein sequence ID" value="CAK7348362.1"/>
    <property type="molecule type" value="Genomic_DNA"/>
</dbReference>
<dbReference type="SMART" id="SM00397">
    <property type="entry name" value="t_SNARE"/>
    <property type="match status" value="1"/>
</dbReference>
<protein>
    <recommendedName>
        <fullName evidence="23">Two-component response regulator</fullName>
    </recommendedName>
</protein>
<dbReference type="Gene3D" id="1.20.58.70">
    <property type="match status" value="1"/>
</dbReference>
<dbReference type="GO" id="GO:0005634">
    <property type="term" value="C:nucleus"/>
    <property type="evidence" value="ECO:0007669"/>
    <property type="project" value="UniProtKB-SubCell"/>
</dbReference>
<dbReference type="SMART" id="SM00448">
    <property type="entry name" value="REC"/>
    <property type="match status" value="1"/>
</dbReference>
<dbReference type="AlphaFoldDB" id="A0AAV1SBX8"/>
<dbReference type="InterPro" id="IPR009057">
    <property type="entry name" value="Homeodomain-like_sf"/>
</dbReference>